<organism evidence="3 4">
    <name type="scientific">Blautia hansenii</name>
    <name type="common">Ruminococcus hansenii</name>
    <dbReference type="NCBI Taxonomy" id="1322"/>
    <lineage>
        <taxon>Bacteria</taxon>
        <taxon>Bacillati</taxon>
        <taxon>Bacillota</taxon>
        <taxon>Clostridia</taxon>
        <taxon>Lachnospirales</taxon>
        <taxon>Lachnospiraceae</taxon>
        <taxon>Blautia</taxon>
    </lineage>
</organism>
<dbReference type="InterPro" id="IPR013693">
    <property type="entry name" value="SpoIID/LytB_N"/>
</dbReference>
<name>A0ABX2IAK8_BLAHA</name>
<dbReference type="EMBL" id="JAAITA010000009">
    <property type="protein sequence ID" value="NSJ86182.1"/>
    <property type="molecule type" value="Genomic_DNA"/>
</dbReference>
<evidence type="ECO:0000256" key="1">
    <source>
        <dbReference type="SAM" id="Phobius"/>
    </source>
</evidence>
<keyword evidence="4" id="KW-1185">Reference proteome</keyword>
<accession>A0ABX2IAK8</accession>
<feature type="domain" description="Sporulation stage II protein D amidase enhancer LytB N-terminal" evidence="2">
    <location>
        <begin position="38"/>
        <end position="118"/>
    </location>
</feature>
<keyword evidence="1" id="KW-0812">Transmembrane</keyword>
<feature type="transmembrane region" description="Helical" evidence="1">
    <location>
        <begin position="7"/>
        <end position="28"/>
    </location>
</feature>
<keyword evidence="1" id="KW-1133">Transmembrane helix</keyword>
<proteinExistence type="predicted"/>
<comment type="caution">
    <text evidence="3">The sequence shown here is derived from an EMBL/GenBank/DDBJ whole genome shotgun (WGS) entry which is preliminary data.</text>
</comment>
<dbReference type="NCBIfam" id="TIGR02669">
    <property type="entry name" value="SpoIID_LytB"/>
    <property type="match status" value="1"/>
</dbReference>
<reference evidence="3 4" key="1">
    <citation type="journal article" date="2020" name="Cell Host Microbe">
        <title>Functional and Genomic Variation between Human-Derived Isolates of Lachnospiraceae Reveals Inter- and Intra-Species Diversity.</title>
        <authorList>
            <person name="Sorbara M.T."/>
            <person name="Littmann E.R."/>
            <person name="Fontana E."/>
            <person name="Moody T.U."/>
            <person name="Kohout C.E."/>
            <person name="Gjonbalaj M."/>
            <person name="Eaton V."/>
            <person name="Seok R."/>
            <person name="Leiner I.M."/>
            <person name="Pamer E.G."/>
        </authorList>
    </citation>
    <scope>NUCLEOTIDE SEQUENCE [LARGE SCALE GENOMIC DNA]</scope>
    <source>
        <strain evidence="3 4">MSK.15.26</strain>
    </source>
</reference>
<protein>
    <submittedName>
        <fullName evidence="3">SpoIID/LytB domain-containing protein</fullName>
    </submittedName>
</protein>
<evidence type="ECO:0000313" key="3">
    <source>
        <dbReference type="EMBL" id="NSJ86182.1"/>
    </source>
</evidence>
<dbReference type="InterPro" id="IPR013486">
    <property type="entry name" value="SpoIID/LytB"/>
</dbReference>
<gene>
    <name evidence="3" type="ORF">G5A70_08365</name>
</gene>
<keyword evidence="1" id="KW-0472">Membrane</keyword>
<sequence length="291" mass="32875">MSREKDSCILMAVLFPVLPWMLTVVLLGRTACPLSKKPDIEAYTASVAASQISWAYEQEAIRAQVVLARTNLYANPDKQEEMIQEAARYIKKQQMDSKMLKKYEIFQKVARETEGQILEKDGEVRELPYHALSGGKTREGKEVLGEAFSYIPSVETAKDIDSPLYVEGCYFSQKELEKQLKSVYPGFQMGEGTVEVKSADGAGYAMEVQIGNQVFQGEKVRELLQLPSSCFTIQKTEEEVRFLCKGAGHGLGMSQYTAQQMALEGKSYREILLYFFPELEISWYKKTGKAF</sequence>
<dbReference type="Proteomes" id="UP000822142">
    <property type="component" value="Unassembled WGS sequence"/>
</dbReference>
<dbReference type="Pfam" id="PF08486">
    <property type="entry name" value="SpoIID"/>
    <property type="match status" value="1"/>
</dbReference>
<evidence type="ECO:0000259" key="2">
    <source>
        <dbReference type="Pfam" id="PF08486"/>
    </source>
</evidence>
<dbReference type="RefSeq" id="WP_173749211.1">
    <property type="nucleotide sequence ID" value="NZ_JAAITA010000009.1"/>
</dbReference>
<evidence type="ECO:0000313" key="4">
    <source>
        <dbReference type="Proteomes" id="UP000822142"/>
    </source>
</evidence>